<evidence type="ECO:0000256" key="1">
    <source>
        <dbReference type="SAM" id="SignalP"/>
    </source>
</evidence>
<feature type="signal peptide" evidence="1">
    <location>
        <begin position="1"/>
        <end position="35"/>
    </location>
</feature>
<dbReference type="Proteomes" id="UP001285921">
    <property type="component" value="Unassembled WGS sequence"/>
</dbReference>
<proteinExistence type="predicted"/>
<feature type="chain" id="PRO_5047087242" description="Secreted protein" evidence="1">
    <location>
        <begin position="36"/>
        <end position="299"/>
    </location>
</feature>
<protein>
    <recommendedName>
        <fullName evidence="4">Secreted protein</fullName>
    </recommendedName>
</protein>
<accession>A0ABQ6NLH3</accession>
<sequence length="299" mass="32298">MMHKRNWKNRNRTLHIGLMAVLLSAAYTSSQTGWAASASGVTFNQAGTRLTGDTAAGHEHHHAHEEGHNQSATVQWSFLPQQPEAGNNATIQLSFKDTHGRPVHNFTLSHEREIHLIAVSSDLSEFQHLHPVDEGQGQFTVDTVFPKGGAYQLFADFVPAGGTHQVAQAEVTVGGKTAAAVPLVPDKKLVETAQNTVVSLQTGELHAGKETTLAFSFKDEATGEPAGDMEPYLGAAGHVVIVSSDLKHYLHVHPKEGQTAGPEALFETTFPAPGLYKVWGQFQRHGDIFTASYTIKVGE</sequence>
<name>A0ABQ6NLH3_9BACL</name>
<evidence type="ECO:0000313" key="2">
    <source>
        <dbReference type="EMBL" id="GMK45067.1"/>
    </source>
</evidence>
<organism evidence="2 3">
    <name type="scientific">Paenibacillus glycanilyticus</name>
    <dbReference type="NCBI Taxonomy" id="126569"/>
    <lineage>
        <taxon>Bacteria</taxon>
        <taxon>Bacillati</taxon>
        <taxon>Bacillota</taxon>
        <taxon>Bacilli</taxon>
        <taxon>Bacillales</taxon>
        <taxon>Paenibacillaceae</taxon>
        <taxon>Paenibacillus</taxon>
    </lineage>
</organism>
<comment type="caution">
    <text evidence="2">The sequence shown here is derived from an EMBL/GenBank/DDBJ whole genome shotgun (WGS) entry which is preliminary data.</text>
</comment>
<keyword evidence="3" id="KW-1185">Reference proteome</keyword>
<evidence type="ECO:0008006" key="4">
    <source>
        <dbReference type="Google" id="ProtNLM"/>
    </source>
</evidence>
<dbReference type="RefSeq" id="WP_317979897.1">
    <property type="nucleotide sequence ID" value="NZ_BTCL01000006.1"/>
</dbReference>
<gene>
    <name evidence="2" type="ORF">PghCCS26_21950</name>
</gene>
<reference evidence="2 3" key="1">
    <citation type="submission" date="2023-05" db="EMBL/GenBank/DDBJ databases">
        <title>Draft genome of Paenibacillus sp. CCS26.</title>
        <authorList>
            <person name="Akita H."/>
            <person name="Shinto Y."/>
            <person name="Kimura Z."/>
        </authorList>
    </citation>
    <scope>NUCLEOTIDE SEQUENCE [LARGE SCALE GENOMIC DNA]</scope>
    <source>
        <strain evidence="2 3">CCS26</strain>
    </source>
</reference>
<dbReference type="EMBL" id="BTCL01000006">
    <property type="protein sequence ID" value="GMK45067.1"/>
    <property type="molecule type" value="Genomic_DNA"/>
</dbReference>
<evidence type="ECO:0000313" key="3">
    <source>
        <dbReference type="Proteomes" id="UP001285921"/>
    </source>
</evidence>
<keyword evidence="1" id="KW-0732">Signal</keyword>